<evidence type="ECO:0000313" key="5">
    <source>
        <dbReference type="EMBL" id="KAA0969098.1"/>
    </source>
</evidence>
<proteinExistence type="inferred from homology"/>
<accession>A0A5B0DRK0</accession>
<dbReference type="PANTHER" id="PTHR23025">
    <property type="entry name" value="TRIACYLGLYCEROL LIPASE"/>
    <property type="match status" value="1"/>
</dbReference>
<dbReference type="Proteomes" id="UP000324738">
    <property type="component" value="Unassembled WGS sequence"/>
</dbReference>
<evidence type="ECO:0000256" key="2">
    <source>
        <dbReference type="ARBA" id="ARBA00022801"/>
    </source>
</evidence>
<dbReference type="GO" id="GO:0004806">
    <property type="term" value="F:triacylglycerol lipase activity"/>
    <property type="evidence" value="ECO:0007669"/>
    <property type="project" value="TreeGrafter"/>
</dbReference>
<evidence type="ECO:0000313" key="6">
    <source>
        <dbReference type="Proteomes" id="UP000324738"/>
    </source>
</evidence>
<reference evidence="5 6" key="1">
    <citation type="submission" date="2019-08" db="EMBL/GenBank/DDBJ databases">
        <title>Aureimonas fodiniaquatilis sp. nov., isolated from a coal mine wastewater.</title>
        <authorList>
            <person name="Kim W."/>
        </authorList>
    </citation>
    <scope>NUCLEOTIDE SEQUENCE [LARGE SCALE GENOMIC DNA]</scope>
    <source>
        <strain evidence="5 6">CAU 1482</strain>
    </source>
</reference>
<dbReference type="EMBL" id="VTWH01000004">
    <property type="protein sequence ID" value="KAA0969098.1"/>
    <property type="molecule type" value="Genomic_DNA"/>
</dbReference>
<dbReference type="OrthoDB" id="9806180at2"/>
<evidence type="ECO:0000259" key="4">
    <source>
        <dbReference type="Pfam" id="PF07859"/>
    </source>
</evidence>
<feature type="active site" evidence="3">
    <location>
        <position position="163"/>
    </location>
</feature>
<feature type="domain" description="Alpha/beta hydrolase fold-3" evidence="4">
    <location>
        <begin position="84"/>
        <end position="293"/>
    </location>
</feature>
<dbReference type="GO" id="GO:0005829">
    <property type="term" value="C:cytosol"/>
    <property type="evidence" value="ECO:0007669"/>
    <property type="project" value="TreeGrafter"/>
</dbReference>
<dbReference type="GO" id="GO:0019433">
    <property type="term" value="P:triglyceride catabolic process"/>
    <property type="evidence" value="ECO:0007669"/>
    <property type="project" value="TreeGrafter"/>
</dbReference>
<dbReference type="PROSITE" id="PS01174">
    <property type="entry name" value="LIPASE_GDXG_SER"/>
    <property type="match status" value="1"/>
</dbReference>
<comment type="caution">
    <text evidence="5">The sequence shown here is derived from an EMBL/GenBank/DDBJ whole genome shotgun (WGS) entry which is preliminary data.</text>
</comment>
<dbReference type="InterPro" id="IPR013094">
    <property type="entry name" value="AB_hydrolase_3"/>
</dbReference>
<dbReference type="AlphaFoldDB" id="A0A5B0DRK0"/>
<sequence length="317" mass="33886">MELSGTMQAAFERILEEDGVVPDATLLPPAEGRAATELANRRWNRVLPAMAAEEICTKPADASLNSPQIPVQVLVPASARPGVVVFVHGGGFAFCSPATHARFARMLAVESGLTVIVPEYRLAPEHPFPAGLMDTISTFRHAHALASRVSGMSEGPVFLAGDSAGANLALATMLHEQQQQRVAGDGGVLFYGVYDADFATESYQFFANGPGLTLGKMQRFWDWYLADAAARRQALASPLHADDEALLRLPPLHLAAAGVDPLLSDSINLAHRLAGLGRSEKLEIVPGVTHSFLQMSEDLPEARAALKQAGSFLRSRS</sequence>
<keyword evidence="6" id="KW-1185">Reference proteome</keyword>
<organism evidence="5 6">
    <name type="scientific">Aureimonas fodinaquatilis</name>
    <dbReference type="NCBI Taxonomy" id="2565783"/>
    <lineage>
        <taxon>Bacteria</taxon>
        <taxon>Pseudomonadati</taxon>
        <taxon>Pseudomonadota</taxon>
        <taxon>Alphaproteobacteria</taxon>
        <taxon>Hyphomicrobiales</taxon>
        <taxon>Aurantimonadaceae</taxon>
        <taxon>Aureimonas</taxon>
    </lineage>
</organism>
<protein>
    <submittedName>
        <fullName evidence="5">Alpha/beta hydrolase</fullName>
    </submittedName>
</protein>
<name>A0A5B0DRK0_9HYPH</name>
<dbReference type="InterPro" id="IPR033140">
    <property type="entry name" value="Lipase_GDXG_put_SER_AS"/>
</dbReference>
<dbReference type="GO" id="GO:0004771">
    <property type="term" value="F:sterol ester esterase activity"/>
    <property type="evidence" value="ECO:0007669"/>
    <property type="project" value="TreeGrafter"/>
</dbReference>
<dbReference type="Pfam" id="PF07859">
    <property type="entry name" value="Abhydrolase_3"/>
    <property type="match status" value="1"/>
</dbReference>
<dbReference type="Gene3D" id="3.40.50.1820">
    <property type="entry name" value="alpha/beta hydrolase"/>
    <property type="match status" value="1"/>
</dbReference>
<dbReference type="InterPro" id="IPR029058">
    <property type="entry name" value="AB_hydrolase_fold"/>
</dbReference>
<comment type="similarity">
    <text evidence="1">Belongs to the 'GDXG' lipolytic enzyme family.</text>
</comment>
<keyword evidence="2 5" id="KW-0378">Hydrolase</keyword>
<dbReference type="InterPro" id="IPR002168">
    <property type="entry name" value="Lipase_GDXG_HIS_AS"/>
</dbReference>
<evidence type="ECO:0000256" key="1">
    <source>
        <dbReference type="ARBA" id="ARBA00010515"/>
    </source>
</evidence>
<dbReference type="SUPFAM" id="SSF53474">
    <property type="entry name" value="alpha/beta-Hydrolases"/>
    <property type="match status" value="1"/>
</dbReference>
<dbReference type="PANTHER" id="PTHR23025:SF3">
    <property type="entry name" value="HORMONE-SENSITIVE LIPASE"/>
    <property type="match status" value="1"/>
</dbReference>
<gene>
    <name evidence="5" type="ORF">FPY71_15925</name>
</gene>
<evidence type="ECO:0000256" key="3">
    <source>
        <dbReference type="PROSITE-ProRule" id="PRU10038"/>
    </source>
</evidence>
<dbReference type="PROSITE" id="PS01173">
    <property type="entry name" value="LIPASE_GDXG_HIS"/>
    <property type="match status" value="1"/>
</dbReference>